<feature type="compositionally biased region" description="Basic and acidic residues" evidence="1">
    <location>
        <begin position="1"/>
        <end position="10"/>
    </location>
</feature>
<feature type="region of interest" description="Disordered" evidence="1">
    <location>
        <begin position="1"/>
        <end position="51"/>
    </location>
</feature>
<accession>A0A9Q0EWA6</accession>
<organism evidence="2 3">
    <name type="scientific">Muraenolepis orangiensis</name>
    <name type="common">Patagonian moray cod</name>
    <dbReference type="NCBI Taxonomy" id="630683"/>
    <lineage>
        <taxon>Eukaryota</taxon>
        <taxon>Metazoa</taxon>
        <taxon>Chordata</taxon>
        <taxon>Craniata</taxon>
        <taxon>Vertebrata</taxon>
        <taxon>Euteleostomi</taxon>
        <taxon>Actinopterygii</taxon>
        <taxon>Neopterygii</taxon>
        <taxon>Teleostei</taxon>
        <taxon>Neoteleostei</taxon>
        <taxon>Acanthomorphata</taxon>
        <taxon>Zeiogadaria</taxon>
        <taxon>Gadariae</taxon>
        <taxon>Gadiformes</taxon>
        <taxon>Muraenolepidoidei</taxon>
        <taxon>Muraenolepididae</taxon>
        <taxon>Muraenolepis</taxon>
    </lineage>
</organism>
<proteinExistence type="predicted"/>
<name>A0A9Q0EWA6_9TELE</name>
<keyword evidence="3" id="KW-1185">Reference proteome</keyword>
<reference evidence="2" key="1">
    <citation type="submission" date="2022-07" db="EMBL/GenBank/DDBJ databases">
        <title>Chromosome-level genome of Muraenolepis orangiensis.</title>
        <authorList>
            <person name="Kim J."/>
        </authorList>
    </citation>
    <scope>NUCLEOTIDE SEQUENCE</scope>
    <source>
        <strain evidence="2">KU_S4_2022</strain>
        <tissue evidence="2">Muscle</tissue>
    </source>
</reference>
<evidence type="ECO:0000313" key="2">
    <source>
        <dbReference type="EMBL" id="KAJ3614479.1"/>
    </source>
</evidence>
<dbReference type="EMBL" id="JANIIK010000034">
    <property type="protein sequence ID" value="KAJ3614479.1"/>
    <property type="molecule type" value="Genomic_DNA"/>
</dbReference>
<dbReference type="Proteomes" id="UP001148018">
    <property type="component" value="Unassembled WGS sequence"/>
</dbReference>
<gene>
    <name evidence="2" type="ORF">NHX12_018051</name>
</gene>
<comment type="caution">
    <text evidence="2">The sequence shown here is derived from an EMBL/GenBank/DDBJ whole genome shotgun (WGS) entry which is preliminary data.</text>
</comment>
<evidence type="ECO:0000313" key="3">
    <source>
        <dbReference type="Proteomes" id="UP001148018"/>
    </source>
</evidence>
<protein>
    <submittedName>
        <fullName evidence="2">Uncharacterized protein</fullName>
    </submittedName>
</protein>
<feature type="non-terminal residue" evidence="2">
    <location>
        <position position="65"/>
    </location>
</feature>
<sequence length="65" mass="7519">ADIRSREYLRIRFPPPDTTATDERDERTTPKAKAAIRASSPRKRQRKPGMIARAFSRSLGLCYQR</sequence>
<dbReference type="AlphaFoldDB" id="A0A9Q0EWA6"/>
<evidence type="ECO:0000256" key="1">
    <source>
        <dbReference type="SAM" id="MobiDB-lite"/>
    </source>
</evidence>